<accession>A0ABT3X325</accession>
<dbReference type="Proteomes" id="UP001208017">
    <property type="component" value="Unassembled WGS sequence"/>
</dbReference>
<keyword evidence="2" id="KW-1185">Reference proteome</keyword>
<evidence type="ECO:0000313" key="2">
    <source>
        <dbReference type="Proteomes" id="UP001208017"/>
    </source>
</evidence>
<proteinExistence type="predicted"/>
<dbReference type="RefSeq" id="WP_267151613.1">
    <property type="nucleotide sequence ID" value="NZ_JAPMLT010000004.1"/>
</dbReference>
<comment type="caution">
    <text evidence="1">The sequence shown here is derived from an EMBL/GenBank/DDBJ whole genome shotgun (WGS) entry which is preliminary data.</text>
</comment>
<reference evidence="1 2" key="1">
    <citation type="submission" date="2022-11" db="EMBL/GenBank/DDBJ databases">
        <title>Study of microbial diversity in lake waters.</title>
        <authorList>
            <person name="Zhang J."/>
        </authorList>
    </citation>
    <scope>NUCLEOTIDE SEQUENCE [LARGE SCALE GENOMIC DNA]</scope>
    <source>
        <strain evidence="1 2">DT12</strain>
    </source>
</reference>
<dbReference type="EMBL" id="JAPMLT010000004">
    <property type="protein sequence ID" value="MCX7570368.1"/>
    <property type="molecule type" value="Genomic_DNA"/>
</dbReference>
<evidence type="ECO:0000313" key="1">
    <source>
        <dbReference type="EMBL" id="MCX7570368.1"/>
    </source>
</evidence>
<sequence>MIQIGDDWRIISDTAKDGVVNIVIQRRDGETWADDEHGAYHPNVPAACRELLNKMVNGSDAKSLADLIAVHERAAQTIADALTERNRLIKAKQLSIFWEEEAAS</sequence>
<protein>
    <submittedName>
        <fullName evidence="1">Uncharacterized protein</fullName>
    </submittedName>
</protein>
<organism evidence="1 2">
    <name type="scientific">Tumebacillus lacus</name>
    <dbReference type="NCBI Taxonomy" id="2995335"/>
    <lineage>
        <taxon>Bacteria</taxon>
        <taxon>Bacillati</taxon>
        <taxon>Bacillota</taxon>
        <taxon>Bacilli</taxon>
        <taxon>Bacillales</taxon>
        <taxon>Alicyclobacillaceae</taxon>
        <taxon>Tumebacillus</taxon>
    </lineage>
</organism>
<name>A0ABT3X325_9BACL</name>
<gene>
    <name evidence="1" type="ORF">OS242_10370</name>
</gene>